<dbReference type="GO" id="GO:0003700">
    <property type="term" value="F:DNA-binding transcription factor activity"/>
    <property type="evidence" value="ECO:0007669"/>
    <property type="project" value="InterPro"/>
</dbReference>
<dbReference type="AlphaFoldDB" id="A0A8F5BS21"/>
<geneLocation type="plasmid" evidence="1 3">
    <name>pBEU9E1</name>
</geneLocation>
<gene>
    <name evidence="2" type="ORF">J5U21_00066</name>
    <name evidence="1" type="ORF">J5U21_p0066</name>
</gene>
<evidence type="ECO:0000313" key="1">
    <source>
        <dbReference type="EMBL" id="QXJ30324.1"/>
    </source>
</evidence>
<sequence>MKKEKITILTNEAKVLCLLYKEKLTRAEIAERTGLDYSSVSYITLRLESLDLIRIAESKKIKKGPVEDVYQITEKGIRELKEALNRVWNYMEILLQLREEQTIAISTS</sequence>
<organism evidence="2 3">
    <name type="scientific">Saccharolobus shibatae</name>
    <dbReference type="NCBI Taxonomy" id="2286"/>
    <lineage>
        <taxon>Archaea</taxon>
        <taxon>Thermoproteota</taxon>
        <taxon>Thermoprotei</taxon>
        <taxon>Sulfolobales</taxon>
        <taxon>Sulfolobaceae</taxon>
        <taxon>Saccharolobus</taxon>
    </lineage>
</organism>
<keyword evidence="1" id="KW-0614">Plasmid</keyword>
<reference evidence="2" key="1">
    <citation type="journal article" date="2021" name="Environ. Microbiol.">
        <title>New insights into the diversity and evolution of the archaeal mobilome from three complete genomes of Saccharolobus shibatae.</title>
        <authorList>
            <person name="Medvedeva S."/>
            <person name="Brandt D."/>
            <person name="Cvirkaite-Krupovic V."/>
            <person name="Liu Y."/>
            <person name="Severinov K."/>
            <person name="Ishino S."/>
            <person name="Ishino Y."/>
            <person name="Prangishvili D."/>
            <person name="Kalinowski J."/>
            <person name="Krupovic M."/>
        </authorList>
    </citation>
    <scope>NUCLEOTIDE SEQUENCE</scope>
    <source>
        <strain evidence="2">BEU9</strain>
        <plasmid evidence="1">pBEU9E1</plasmid>
    </source>
</reference>
<dbReference type="GeneID" id="65558631"/>
<evidence type="ECO:0000313" key="2">
    <source>
        <dbReference type="EMBL" id="QXJ30426.1"/>
    </source>
</evidence>
<accession>A0A8F5BS21</accession>
<name>A0A8F5BS21_9CREN</name>
<dbReference type="Proteomes" id="UP000693941">
    <property type="component" value="Chromosome"/>
</dbReference>
<dbReference type="EMBL" id="CP077714">
    <property type="protein sequence ID" value="QXJ30324.1"/>
    <property type="molecule type" value="Genomic_DNA"/>
</dbReference>
<dbReference type="RefSeq" id="WP_218260363.1">
    <property type="nucleotide sequence ID" value="NZ_CP077714.1"/>
</dbReference>
<proteinExistence type="predicted"/>
<protein>
    <submittedName>
        <fullName evidence="2">Transcriptional regulator, wHTH</fullName>
    </submittedName>
</protein>
<dbReference type="Proteomes" id="UP000693941">
    <property type="component" value="Plasmid pBEU9E1"/>
</dbReference>
<dbReference type="Pfam" id="PF13412">
    <property type="entry name" value="HTH_24"/>
    <property type="match status" value="1"/>
</dbReference>
<evidence type="ECO:0000313" key="3">
    <source>
        <dbReference type="Proteomes" id="UP000693941"/>
    </source>
</evidence>
<dbReference type="EMBL" id="CP077715">
    <property type="protein sequence ID" value="QXJ30426.1"/>
    <property type="molecule type" value="Genomic_DNA"/>
</dbReference>